<dbReference type="EMBL" id="JPVP01000055">
    <property type="protein sequence ID" value="KGR84839.1"/>
    <property type="molecule type" value="Genomic_DNA"/>
</dbReference>
<organism evidence="3 4">
    <name type="scientific">Lysinibacillus odysseyi 34hs-1 = NBRC 100172</name>
    <dbReference type="NCBI Taxonomy" id="1220589"/>
    <lineage>
        <taxon>Bacteria</taxon>
        <taxon>Bacillati</taxon>
        <taxon>Bacillota</taxon>
        <taxon>Bacilli</taxon>
        <taxon>Bacillales</taxon>
        <taxon>Bacillaceae</taxon>
        <taxon>Lysinibacillus</taxon>
    </lineage>
</organism>
<dbReference type="InterPro" id="IPR036779">
    <property type="entry name" value="LysM_dom_sf"/>
</dbReference>
<evidence type="ECO:0000313" key="4">
    <source>
        <dbReference type="Proteomes" id="UP000030437"/>
    </source>
</evidence>
<name>A0A0A3IJE3_9BACI</name>
<dbReference type="RefSeq" id="WP_036154219.1">
    <property type="nucleotide sequence ID" value="NZ_AVCX01000006.1"/>
</dbReference>
<keyword evidence="1" id="KW-0812">Transmembrane</keyword>
<accession>A0A0A3IJE3</accession>
<reference evidence="3 4" key="1">
    <citation type="submission" date="2014-02" db="EMBL/GenBank/DDBJ databases">
        <title>Draft genome sequence of Lysinibacillus odysseyi NBRC 100172.</title>
        <authorList>
            <person name="Zhang F."/>
            <person name="Wang G."/>
            <person name="Zhang L."/>
        </authorList>
    </citation>
    <scope>NUCLEOTIDE SEQUENCE [LARGE SCALE GENOMIC DNA]</scope>
    <source>
        <strain evidence="3 4">NBRC 100172</strain>
    </source>
</reference>
<evidence type="ECO:0000313" key="3">
    <source>
        <dbReference type="EMBL" id="KGR84839.1"/>
    </source>
</evidence>
<dbReference type="Gene3D" id="3.10.350.10">
    <property type="entry name" value="LysM domain"/>
    <property type="match status" value="1"/>
</dbReference>
<dbReference type="STRING" id="1220589.CD32_10275"/>
<gene>
    <name evidence="3" type="ORF">CD32_10275</name>
</gene>
<keyword evidence="1" id="KW-1133">Transmembrane helix</keyword>
<dbReference type="PROSITE" id="PS51782">
    <property type="entry name" value="LYSM"/>
    <property type="match status" value="1"/>
</dbReference>
<feature type="transmembrane region" description="Helical" evidence="1">
    <location>
        <begin position="9"/>
        <end position="26"/>
    </location>
</feature>
<dbReference type="SUPFAM" id="SSF54106">
    <property type="entry name" value="LysM domain"/>
    <property type="match status" value="1"/>
</dbReference>
<dbReference type="OrthoDB" id="2679564at2"/>
<keyword evidence="1" id="KW-0472">Membrane</keyword>
<keyword evidence="4" id="KW-1185">Reference proteome</keyword>
<proteinExistence type="predicted"/>
<dbReference type="InterPro" id="IPR018392">
    <property type="entry name" value="LysM"/>
</dbReference>
<feature type="domain" description="LysM" evidence="2">
    <location>
        <begin position="35"/>
        <end position="84"/>
    </location>
</feature>
<dbReference type="Pfam" id="PF01476">
    <property type="entry name" value="LysM"/>
    <property type="match status" value="1"/>
</dbReference>
<dbReference type="Proteomes" id="UP000030437">
    <property type="component" value="Unassembled WGS sequence"/>
</dbReference>
<dbReference type="eggNOG" id="COG1388">
    <property type="taxonomic scope" value="Bacteria"/>
</dbReference>
<comment type="caution">
    <text evidence="3">The sequence shown here is derived from an EMBL/GenBank/DDBJ whole genome shotgun (WGS) entry which is preliminary data.</text>
</comment>
<protein>
    <recommendedName>
        <fullName evidence="2">LysM domain-containing protein</fullName>
    </recommendedName>
</protein>
<sequence length="112" mass="12699">MNWVKKNSYVKVLLGVAVAFIAYIYITDEKIEQYEHITIEHGDTLWSLADEYRGKMSTQDWVTFVQKENQLFKGALQAGQKIIVPVAKDSVYIANLSEEEAGNSIKVASDQK</sequence>
<evidence type="ECO:0000256" key="1">
    <source>
        <dbReference type="SAM" id="Phobius"/>
    </source>
</evidence>
<evidence type="ECO:0000259" key="2">
    <source>
        <dbReference type="PROSITE" id="PS51782"/>
    </source>
</evidence>
<dbReference type="AlphaFoldDB" id="A0A0A3IJE3"/>